<gene>
    <name evidence="1" type="ORF">GALMADRAFT_148917</name>
</gene>
<dbReference type="HOGENOM" id="CLU_1643804_0_0_1"/>
<keyword evidence="2" id="KW-1185">Reference proteome</keyword>
<sequence length="161" mass="19030">MSTNKHDSNKKAARAVLFYPHNTHPTGYEPERPFVLGRRETEEQFSIGTTLKIVHTFRAKIFLKEPSQNQPHLLRLKSIIGYCDGYIKVRAKGAPDIVKHDIAIWMPFKWMNIPLTTLLVYSLHFNQLEKLDRKYRECFTPRNRELSYEVLQESYLLIQHM</sequence>
<evidence type="ECO:0000313" key="2">
    <source>
        <dbReference type="Proteomes" id="UP000027222"/>
    </source>
</evidence>
<accession>A0A067SEH3</accession>
<dbReference type="AlphaFoldDB" id="A0A067SEH3"/>
<name>A0A067SEH3_GALM3</name>
<protein>
    <submittedName>
        <fullName evidence="1">Uncharacterized protein</fullName>
    </submittedName>
</protein>
<proteinExistence type="predicted"/>
<dbReference type="Proteomes" id="UP000027222">
    <property type="component" value="Unassembled WGS sequence"/>
</dbReference>
<dbReference type="EMBL" id="KL142489">
    <property type="protein sequence ID" value="KDR65168.1"/>
    <property type="molecule type" value="Genomic_DNA"/>
</dbReference>
<organism evidence="1 2">
    <name type="scientific">Galerina marginata (strain CBS 339.88)</name>
    <dbReference type="NCBI Taxonomy" id="685588"/>
    <lineage>
        <taxon>Eukaryota</taxon>
        <taxon>Fungi</taxon>
        <taxon>Dikarya</taxon>
        <taxon>Basidiomycota</taxon>
        <taxon>Agaricomycotina</taxon>
        <taxon>Agaricomycetes</taxon>
        <taxon>Agaricomycetidae</taxon>
        <taxon>Agaricales</taxon>
        <taxon>Agaricineae</taxon>
        <taxon>Strophariaceae</taxon>
        <taxon>Galerina</taxon>
    </lineage>
</organism>
<evidence type="ECO:0000313" key="1">
    <source>
        <dbReference type="EMBL" id="KDR65168.1"/>
    </source>
</evidence>
<reference evidence="2" key="1">
    <citation type="journal article" date="2014" name="Proc. Natl. Acad. Sci. U.S.A.">
        <title>Extensive sampling of basidiomycete genomes demonstrates inadequacy of the white-rot/brown-rot paradigm for wood decay fungi.</title>
        <authorList>
            <person name="Riley R."/>
            <person name="Salamov A.A."/>
            <person name="Brown D.W."/>
            <person name="Nagy L.G."/>
            <person name="Floudas D."/>
            <person name="Held B.W."/>
            <person name="Levasseur A."/>
            <person name="Lombard V."/>
            <person name="Morin E."/>
            <person name="Otillar R."/>
            <person name="Lindquist E.A."/>
            <person name="Sun H."/>
            <person name="LaButti K.M."/>
            <person name="Schmutz J."/>
            <person name="Jabbour D."/>
            <person name="Luo H."/>
            <person name="Baker S.E."/>
            <person name="Pisabarro A.G."/>
            <person name="Walton J.D."/>
            <person name="Blanchette R.A."/>
            <person name="Henrissat B."/>
            <person name="Martin F."/>
            <person name="Cullen D."/>
            <person name="Hibbett D.S."/>
            <person name="Grigoriev I.V."/>
        </authorList>
    </citation>
    <scope>NUCLEOTIDE SEQUENCE [LARGE SCALE GENOMIC DNA]</scope>
    <source>
        <strain evidence="2">CBS 339.88</strain>
    </source>
</reference>